<dbReference type="EMBL" id="LSZF01000027">
    <property type="protein sequence ID" value="OWM34043.1"/>
    <property type="molecule type" value="Genomic_DNA"/>
</dbReference>
<dbReference type="RefSeq" id="WP_010935230.1">
    <property type="nucleotide sequence ID" value="NZ_JADQUE010000003.1"/>
</dbReference>
<accession>A0A854NH01</accession>
<evidence type="ECO:0000313" key="1">
    <source>
        <dbReference type="EMBL" id="OWM34043.1"/>
    </source>
</evidence>
<dbReference type="Proteomes" id="UP000197692">
    <property type="component" value="Unassembled WGS sequence"/>
</dbReference>
<protein>
    <submittedName>
        <fullName evidence="1">Uncharacterized protein</fullName>
    </submittedName>
</protein>
<sequence>MVQRRLESAESTKALLELMNDAAKFVDVILANPENLQALIDIASVNVSQINEIHEQEKRNKTSD</sequence>
<dbReference type="AlphaFoldDB" id="A0A854NH01"/>
<reference evidence="2" key="1">
    <citation type="submission" date="2016-02" db="EMBL/GenBank/DDBJ databases">
        <title>Genomic analyses of a collection of pathogenic Corynebacterium diphtheriae.</title>
        <authorList>
            <person name="Sangal V."/>
            <person name="Titov L."/>
        </authorList>
    </citation>
    <scope>NUCLEOTIDE SEQUENCE [LARGE SCALE GENOMIC DNA]</scope>
    <source>
        <strain evidence="2">1438</strain>
    </source>
</reference>
<comment type="caution">
    <text evidence="1">The sequence shown here is derived from an EMBL/GenBank/DDBJ whole genome shotgun (WGS) entry which is preliminary data.</text>
</comment>
<evidence type="ECO:0000313" key="2">
    <source>
        <dbReference type="Proteomes" id="UP000197692"/>
    </source>
</evidence>
<proteinExistence type="predicted"/>
<gene>
    <name evidence="1" type="ORF">AY602_08840</name>
</gene>
<organism evidence="1 2">
    <name type="scientific">Corynebacterium diphtheriae bv. mitis</name>
    <dbReference type="NCBI Taxonomy" id="1806053"/>
    <lineage>
        <taxon>Bacteria</taxon>
        <taxon>Bacillati</taxon>
        <taxon>Actinomycetota</taxon>
        <taxon>Actinomycetes</taxon>
        <taxon>Mycobacteriales</taxon>
        <taxon>Corynebacteriaceae</taxon>
        <taxon>Corynebacterium</taxon>
    </lineage>
</organism>
<name>A0A854NH01_CORDP</name>